<reference evidence="2 3" key="1">
    <citation type="submission" date="2019-03" db="EMBL/GenBank/DDBJ databases">
        <title>Single cell metagenomics reveals metabolic interactions within the superorganism composed of flagellate Streblomastix strix and complex community of Bacteroidetes bacteria on its surface.</title>
        <authorList>
            <person name="Treitli S.C."/>
            <person name="Kolisko M."/>
            <person name="Husnik F."/>
            <person name="Keeling P."/>
            <person name="Hampl V."/>
        </authorList>
    </citation>
    <scope>NUCLEOTIDE SEQUENCE [LARGE SCALE GENOMIC DNA]</scope>
    <source>
        <strain evidence="2">ST1C</strain>
    </source>
</reference>
<dbReference type="EMBL" id="SNRW01027406">
    <property type="protein sequence ID" value="KAA6360115.1"/>
    <property type="molecule type" value="Genomic_DNA"/>
</dbReference>
<dbReference type="AlphaFoldDB" id="A0A5J4TRY1"/>
<protein>
    <submittedName>
        <fullName evidence="2">Uncharacterized protein</fullName>
    </submittedName>
</protein>
<accession>A0A5J4TRY1</accession>
<proteinExistence type="predicted"/>
<evidence type="ECO:0000313" key="3">
    <source>
        <dbReference type="Proteomes" id="UP000324800"/>
    </source>
</evidence>
<name>A0A5J4TRY1_9EUKA</name>
<feature type="region of interest" description="Disordered" evidence="1">
    <location>
        <begin position="86"/>
        <end position="105"/>
    </location>
</feature>
<feature type="compositionally biased region" description="Basic and acidic residues" evidence="1">
    <location>
        <begin position="90"/>
        <end position="105"/>
    </location>
</feature>
<comment type="caution">
    <text evidence="2">The sequence shown here is derived from an EMBL/GenBank/DDBJ whole genome shotgun (WGS) entry which is preliminary data.</text>
</comment>
<gene>
    <name evidence="2" type="ORF">EZS28_044358</name>
</gene>
<organism evidence="2 3">
    <name type="scientific">Streblomastix strix</name>
    <dbReference type="NCBI Taxonomy" id="222440"/>
    <lineage>
        <taxon>Eukaryota</taxon>
        <taxon>Metamonada</taxon>
        <taxon>Preaxostyla</taxon>
        <taxon>Oxymonadida</taxon>
        <taxon>Streblomastigidae</taxon>
        <taxon>Streblomastix</taxon>
    </lineage>
</organism>
<evidence type="ECO:0000313" key="2">
    <source>
        <dbReference type="EMBL" id="KAA6360115.1"/>
    </source>
</evidence>
<evidence type="ECO:0000256" key="1">
    <source>
        <dbReference type="SAM" id="MobiDB-lite"/>
    </source>
</evidence>
<dbReference type="Proteomes" id="UP000324800">
    <property type="component" value="Unassembled WGS sequence"/>
</dbReference>
<sequence>MIHQSDEKISKCGSKSLGDLIEENPEICNSLLTSGFIQITNHTLSLEPLEALIPILEYLKQNEDQTLKDKAKRILHILAGEGIGKSQHSIRNDDELSHEREENDKLREQIKRNEEEIARKNEQIQKIFEEKERETKRADEIMELARLTSQQKRELEKKQGNQLTQEILREFEKRLSIPLQGTEEQMQQEMENQQDGCDSLYEQIKDIKDGRLLRLFLLILQNNNSPISDLQPIPGLIRIINHPERQVASDAIGSLYNILLAGTHSTSRQNGVI</sequence>